<organism evidence="2 3">
    <name type="scientific">Micrococcus aloeverae</name>
    <dbReference type="NCBI Taxonomy" id="1391911"/>
    <lineage>
        <taxon>Bacteria</taxon>
        <taxon>Bacillati</taxon>
        <taxon>Actinomycetota</taxon>
        <taxon>Actinomycetes</taxon>
        <taxon>Micrococcales</taxon>
        <taxon>Micrococcaceae</taxon>
        <taxon>Micrococcus</taxon>
    </lineage>
</organism>
<dbReference type="RefSeq" id="WP_182488332.1">
    <property type="nucleotide sequence ID" value="NZ_JACJIO010000001.1"/>
</dbReference>
<protein>
    <recommendedName>
        <fullName evidence="1">GmrSD restriction endonucleases N-terminal domain-containing protein</fullName>
    </recommendedName>
</protein>
<dbReference type="EMBL" id="JACJIO010000001">
    <property type="protein sequence ID" value="MBA9080019.1"/>
    <property type="molecule type" value="Genomic_DNA"/>
</dbReference>
<reference evidence="2 3" key="1">
    <citation type="submission" date="2020-08" db="EMBL/GenBank/DDBJ databases">
        <title>The Agave Microbiome: Exploring the role of microbial communities in plant adaptations to desert environments.</title>
        <authorList>
            <person name="Partida-Martinez L.P."/>
        </authorList>
    </citation>
    <scope>NUCLEOTIDE SEQUENCE [LARGE SCALE GENOMIC DNA]</scope>
    <source>
        <strain evidence="2 3">RAT4</strain>
    </source>
</reference>
<keyword evidence="3" id="KW-1185">Reference proteome</keyword>
<accession>A0ABR6DV79</accession>
<gene>
    <name evidence="2" type="ORF">FHR79_000101</name>
</gene>
<name>A0ABR6DV79_9MICC</name>
<dbReference type="InterPro" id="IPR004919">
    <property type="entry name" value="GmrSD_N"/>
</dbReference>
<dbReference type="Proteomes" id="UP000582085">
    <property type="component" value="Unassembled WGS sequence"/>
</dbReference>
<evidence type="ECO:0000313" key="3">
    <source>
        <dbReference type="Proteomes" id="UP000582085"/>
    </source>
</evidence>
<evidence type="ECO:0000313" key="2">
    <source>
        <dbReference type="EMBL" id="MBA9080019.1"/>
    </source>
</evidence>
<evidence type="ECO:0000259" key="1">
    <source>
        <dbReference type="Pfam" id="PF03235"/>
    </source>
</evidence>
<comment type="caution">
    <text evidence="2">The sequence shown here is derived from an EMBL/GenBank/DDBJ whole genome shotgun (WGS) entry which is preliminary data.</text>
</comment>
<dbReference type="CDD" id="cd16387">
    <property type="entry name" value="ParB_N_Srx"/>
    <property type="match status" value="1"/>
</dbReference>
<dbReference type="Pfam" id="PF03235">
    <property type="entry name" value="GmrSD_N"/>
    <property type="match status" value="1"/>
</dbReference>
<dbReference type="PANTHER" id="PTHR35149">
    <property type="entry name" value="SLL5132 PROTEIN"/>
    <property type="match status" value="1"/>
</dbReference>
<feature type="domain" description="GmrSD restriction endonucleases N-terminal" evidence="1">
    <location>
        <begin position="19"/>
        <end position="200"/>
    </location>
</feature>
<dbReference type="PANTHER" id="PTHR35149:SF2">
    <property type="entry name" value="DUF262 DOMAIN-CONTAINING PROTEIN"/>
    <property type="match status" value="1"/>
</dbReference>
<proteinExistence type="predicted"/>
<sequence>MALTPPGVVFESRTITQISGAFTIPAYQRGYRWTEVEVNQLLFDVSGFDGPAYYLQPIVVRRSEDDRFEVVDGQQRLTTLFLLLQHIARKFLPAADDVPYTLSYETRPGSAEFLRDPALTEAGRNIDFFHMARAEQAIRKWFENRPNPLLSAIDVYQRLGERVKVIWYEIPPEEDALELFRRLNMGRIPLTSAELVKAAVLTGLRGMDETTASSPAGGRAAVAARQWDAIEVDLRDPARWAFVSGGRPTQAAHLELLLDAMAVMDSAVTDDADPVTARFTTFERLRHRIAATPDGFWDEVLDLHSRVVDWFEDRDFYHQIGFLTTTGTSLAELVATMAGRPRSEVRRLVEAMIRQRIGVTTDGLADLKYGGRGTSVERVLLLFNIETVRRAADETARYPFAAHARTAWSVEHIDAQNAEGLVRQEQWRQWLLEHADEVARRRDELGHAAAARLVEDIGVALDSAELRRREFEQLEDRVVELLGATDVHTLENLALLSQSANSALSNALFGVKRHRLLTLEREGAFIPPATRNVFLKAYSSDARPHLWGPNDRQEYLATIRTTLRPYLAEEAS</sequence>